<dbReference type="Proteomes" id="UP001385951">
    <property type="component" value="Unassembled WGS sequence"/>
</dbReference>
<evidence type="ECO:0000313" key="2">
    <source>
        <dbReference type="Proteomes" id="UP001385951"/>
    </source>
</evidence>
<keyword evidence="2" id="KW-1185">Reference proteome</keyword>
<accession>A0AAW0FFE0</accession>
<evidence type="ECO:0000313" key="1">
    <source>
        <dbReference type="EMBL" id="KAK7679466.1"/>
    </source>
</evidence>
<protein>
    <submittedName>
        <fullName evidence="1">Uncharacterized protein</fullName>
    </submittedName>
</protein>
<comment type="caution">
    <text evidence="1">The sequence shown here is derived from an EMBL/GenBank/DDBJ whole genome shotgun (WGS) entry which is preliminary data.</text>
</comment>
<dbReference type="AlphaFoldDB" id="A0AAW0FFE0"/>
<name>A0AAW0FFE0_9APHY</name>
<sequence length="67" mass="7565">MSPVDTRPGLRLSCYPERSDGVFSLSTHVRVVENTIRFRYPSSVKMTNTPPFMVQNIKSRSSGMLSD</sequence>
<organism evidence="1 2">
    <name type="scientific">Cerrena zonata</name>
    <dbReference type="NCBI Taxonomy" id="2478898"/>
    <lineage>
        <taxon>Eukaryota</taxon>
        <taxon>Fungi</taxon>
        <taxon>Dikarya</taxon>
        <taxon>Basidiomycota</taxon>
        <taxon>Agaricomycotina</taxon>
        <taxon>Agaricomycetes</taxon>
        <taxon>Polyporales</taxon>
        <taxon>Cerrenaceae</taxon>
        <taxon>Cerrena</taxon>
    </lineage>
</organism>
<reference evidence="1 2" key="1">
    <citation type="submission" date="2022-09" db="EMBL/GenBank/DDBJ databases">
        <authorList>
            <person name="Palmer J.M."/>
        </authorList>
    </citation>
    <scope>NUCLEOTIDE SEQUENCE [LARGE SCALE GENOMIC DNA]</scope>
    <source>
        <strain evidence="1 2">DSM 7382</strain>
    </source>
</reference>
<gene>
    <name evidence="1" type="ORF">QCA50_017520</name>
</gene>
<proteinExistence type="predicted"/>
<dbReference type="EMBL" id="JASBNA010000059">
    <property type="protein sequence ID" value="KAK7679466.1"/>
    <property type="molecule type" value="Genomic_DNA"/>
</dbReference>